<dbReference type="Pfam" id="PF02737">
    <property type="entry name" value="3HCDH_N"/>
    <property type="match status" value="1"/>
</dbReference>
<dbReference type="SUPFAM" id="SSF51735">
    <property type="entry name" value="NAD(P)-binding Rossmann-fold domains"/>
    <property type="match status" value="1"/>
</dbReference>
<accession>A0A915MV12</accession>
<dbReference type="Proteomes" id="UP000887561">
    <property type="component" value="Unplaced"/>
</dbReference>
<evidence type="ECO:0000313" key="4">
    <source>
        <dbReference type="WBParaSite" id="scaffold5798_cov236.g10012"/>
    </source>
</evidence>
<dbReference type="AlphaFoldDB" id="A0A915MV12"/>
<dbReference type="PANTHER" id="PTHR43561">
    <property type="match status" value="1"/>
</dbReference>
<name>A0A915MV12_MELJA</name>
<dbReference type="PANTHER" id="PTHR43561:SF3">
    <property type="entry name" value="HYDROXYACYL-COENZYME A DEHYDROGENASE, MITOCHONDRIAL"/>
    <property type="match status" value="1"/>
</dbReference>
<sequence>MMFNRLQLASRSFATASSIKNVTIIGSGLMGSGIAQVSAQANMNVTLVDQTEAILDKSIKGIESSVKRVA</sequence>
<feature type="domain" description="3-hydroxyacyl-CoA dehydrogenase NAD binding" evidence="2">
    <location>
        <begin position="21"/>
        <end position="69"/>
    </location>
</feature>
<dbReference type="GO" id="GO:0070403">
    <property type="term" value="F:NAD+ binding"/>
    <property type="evidence" value="ECO:0007669"/>
    <property type="project" value="InterPro"/>
</dbReference>
<evidence type="ECO:0000313" key="3">
    <source>
        <dbReference type="Proteomes" id="UP000887561"/>
    </source>
</evidence>
<dbReference type="GO" id="GO:0005739">
    <property type="term" value="C:mitochondrion"/>
    <property type="evidence" value="ECO:0007669"/>
    <property type="project" value="TreeGrafter"/>
</dbReference>
<dbReference type="InterPro" id="IPR036291">
    <property type="entry name" value="NAD(P)-bd_dom_sf"/>
</dbReference>
<organism evidence="3 4">
    <name type="scientific">Meloidogyne javanica</name>
    <name type="common">Root-knot nematode worm</name>
    <dbReference type="NCBI Taxonomy" id="6303"/>
    <lineage>
        <taxon>Eukaryota</taxon>
        <taxon>Metazoa</taxon>
        <taxon>Ecdysozoa</taxon>
        <taxon>Nematoda</taxon>
        <taxon>Chromadorea</taxon>
        <taxon>Rhabditida</taxon>
        <taxon>Tylenchina</taxon>
        <taxon>Tylenchomorpha</taxon>
        <taxon>Tylenchoidea</taxon>
        <taxon>Meloidogynidae</taxon>
        <taxon>Meloidogyninae</taxon>
        <taxon>Meloidogyne</taxon>
        <taxon>Meloidogyne incognita group</taxon>
    </lineage>
</organism>
<dbReference type="Gene3D" id="3.40.50.720">
    <property type="entry name" value="NAD(P)-binding Rossmann-like Domain"/>
    <property type="match status" value="1"/>
</dbReference>
<proteinExistence type="predicted"/>
<dbReference type="WBParaSite" id="scaffold5798_cov236.g10012">
    <property type="protein sequence ID" value="scaffold5798_cov236.g10012"/>
    <property type="gene ID" value="scaffold5798_cov236.g10012"/>
</dbReference>
<dbReference type="InterPro" id="IPR052242">
    <property type="entry name" value="Mito_3-hydroxyacyl-CoA_DH"/>
</dbReference>
<evidence type="ECO:0000259" key="2">
    <source>
        <dbReference type="Pfam" id="PF02737"/>
    </source>
</evidence>
<keyword evidence="1" id="KW-0520">NAD</keyword>
<dbReference type="InterPro" id="IPR006176">
    <property type="entry name" value="3-OHacyl-CoA_DH_NAD-bd"/>
</dbReference>
<dbReference type="GO" id="GO:0003857">
    <property type="term" value="F:(3S)-3-hydroxyacyl-CoA dehydrogenase (NAD+) activity"/>
    <property type="evidence" value="ECO:0007669"/>
    <property type="project" value="TreeGrafter"/>
</dbReference>
<protein>
    <submittedName>
        <fullName evidence="4">3-hydroxyacyl-CoA dehydrogenase NAD binding domain-containing protein</fullName>
    </submittedName>
</protein>
<keyword evidence="3" id="KW-1185">Reference proteome</keyword>
<dbReference type="GO" id="GO:0006635">
    <property type="term" value="P:fatty acid beta-oxidation"/>
    <property type="evidence" value="ECO:0007669"/>
    <property type="project" value="TreeGrafter"/>
</dbReference>
<reference evidence="4" key="1">
    <citation type="submission" date="2022-11" db="UniProtKB">
        <authorList>
            <consortium name="WormBaseParasite"/>
        </authorList>
    </citation>
    <scope>IDENTIFICATION</scope>
</reference>
<evidence type="ECO:0000256" key="1">
    <source>
        <dbReference type="ARBA" id="ARBA00023027"/>
    </source>
</evidence>